<comment type="caution">
    <text evidence="1">The sequence shown here is derived from an EMBL/GenBank/DDBJ whole genome shotgun (WGS) entry which is preliminary data.</text>
</comment>
<protein>
    <submittedName>
        <fullName evidence="1">Uncharacterized protein</fullName>
    </submittedName>
</protein>
<gene>
    <name evidence="1" type="ORF">JCM19294_2122</name>
</gene>
<keyword evidence="2" id="KW-1185">Reference proteome</keyword>
<reference evidence="1" key="1">
    <citation type="journal article" date="2014" name="Genome Announc.">
        <title>Draft Genome Sequences of Marine Flavobacterium Nonlabens Strains NR17, NR24, NR27, NR32, NR33, and Ara13.</title>
        <authorList>
            <person name="Nakanishi M."/>
            <person name="Meirelles P."/>
            <person name="Suzuki R."/>
            <person name="Takatani N."/>
            <person name="Mino S."/>
            <person name="Suda W."/>
            <person name="Oshima K."/>
            <person name="Hattori M."/>
            <person name="Ohkuma M."/>
            <person name="Hosokawa M."/>
            <person name="Miyashita K."/>
            <person name="Thompson F.L."/>
            <person name="Niwa A."/>
            <person name="Sawabe T."/>
            <person name="Sawabe T."/>
        </authorList>
    </citation>
    <scope>NUCLEOTIDE SEQUENCE [LARGE SCALE GENOMIC DNA]</scope>
    <source>
        <strain evidence="1">JCM 19294</strain>
    </source>
</reference>
<name>A0A090Q0K7_9FLAO</name>
<sequence>MPDYYQFKFDEIRNNEVTEKEFTLQITQRVWFWDMFVFNKKFDEKAGLLLKKEYYQSQ</sequence>
<accession>A0A090Q0K7</accession>
<evidence type="ECO:0000313" key="2">
    <source>
        <dbReference type="Proteomes" id="UP000029221"/>
    </source>
</evidence>
<organism evidence="1 2">
    <name type="scientific">Nonlabens tegetincola</name>
    <dbReference type="NCBI Taxonomy" id="323273"/>
    <lineage>
        <taxon>Bacteria</taxon>
        <taxon>Pseudomonadati</taxon>
        <taxon>Bacteroidota</taxon>
        <taxon>Flavobacteriia</taxon>
        <taxon>Flavobacteriales</taxon>
        <taxon>Flavobacteriaceae</taxon>
        <taxon>Nonlabens</taxon>
    </lineage>
</organism>
<dbReference type="Proteomes" id="UP000029221">
    <property type="component" value="Unassembled WGS sequence"/>
</dbReference>
<dbReference type="AlphaFoldDB" id="A0A090Q0K7"/>
<dbReference type="EMBL" id="BBML01000002">
    <property type="protein sequence ID" value="GAK96609.1"/>
    <property type="molecule type" value="Genomic_DNA"/>
</dbReference>
<dbReference type="STRING" id="319236.BST91_07300"/>
<evidence type="ECO:0000313" key="1">
    <source>
        <dbReference type="EMBL" id="GAK96609.1"/>
    </source>
</evidence>
<proteinExistence type="predicted"/>